<dbReference type="Pfam" id="PF09722">
    <property type="entry name" value="Xre_MbcA_ParS_C"/>
    <property type="match status" value="1"/>
</dbReference>
<organism evidence="3">
    <name type="scientific">Chelativorans sp. (strain BNC1)</name>
    <dbReference type="NCBI Taxonomy" id="266779"/>
    <lineage>
        <taxon>Bacteria</taxon>
        <taxon>Pseudomonadati</taxon>
        <taxon>Pseudomonadota</taxon>
        <taxon>Alphaproteobacteria</taxon>
        <taxon>Hyphomicrobiales</taxon>
        <taxon>Phyllobacteriaceae</taxon>
        <taxon>Chelativorans</taxon>
    </lineage>
</organism>
<dbReference type="InterPro" id="IPR010982">
    <property type="entry name" value="Lambda_DNA-bd_dom_sf"/>
</dbReference>
<proteinExistence type="predicted"/>
<gene>
    <name evidence="3" type="ordered locus">Meso_0639</name>
</gene>
<evidence type="ECO:0000259" key="2">
    <source>
        <dbReference type="Pfam" id="PF20432"/>
    </source>
</evidence>
<feature type="domain" description="Antitoxin Xre/MbcA/ParS-like toxin-binding" evidence="1">
    <location>
        <begin position="76"/>
        <end position="124"/>
    </location>
</feature>
<dbReference type="Pfam" id="PF20432">
    <property type="entry name" value="Xre-like-HTH"/>
    <property type="match status" value="1"/>
</dbReference>
<dbReference type="STRING" id="266779.Meso_0639"/>
<evidence type="ECO:0000259" key="1">
    <source>
        <dbReference type="Pfam" id="PF09722"/>
    </source>
</evidence>
<name>Q11KN6_CHESB</name>
<feature type="domain" description="Antitoxin Xre-like helix-turn-helix" evidence="2">
    <location>
        <begin position="17"/>
        <end position="72"/>
    </location>
</feature>
<dbReference type="GO" id="GO:0003677">
    <property type="term" value="F:DNA binding"/>
    <property type="evidence" value="ECO:0007669"/>
    <property type="project" value="InterPro"/>
</dbReference>
<accession>Q11KN6</accession>
<dbReference type="HOGENOM" id="CLU_157727_0_0_5"/>
<dbReference type="eggNOG" id="COG5642">
    <property type="taxonomic scope" value="Bacteria"/>
</dbReference>
<dbReference type="InterPro" id="IPR046847">
    <property type="entry name" value="Xre-like_HTH"/>
</dbReference>
<dbReference type="AlphaFoldDB" id="Q11KN6"/>
<dbReference type="EMBL" id="CP000390">
    <property type="protein sequence ID" value="ABG62039.1"/>
    <property type="molecule type" value="Genomic_DNA"/>
</dbReference>
<dbReference type="SUPFAM" id="SSF47413">
    <property type="entry name" value="lambda repressor-like DNA-binding domains"/>
    <property type="match status" value="1"/>
</dbReference>
<protein>
    <submittedName>
        <fullName evidence="3">Uncharacterized protein</fullName>
    </submittedName>
</protein>
<sequence>MQNSKLIDNAAPAEGVVLGKAVLRAADRLGLTARALGAVLGLSEPSVSRLKRGEFRLDREMKSFELAVLFIRLYRSLDAIVGGDETVAKAWLRNNNAALGGKPIDKIRTIPGLMDAIAYLDARRAVV</sequence>
<evidence type="ECO:0000313" key="3">
    <source>
        <dbReference type="EMBL" id="ABG62039.1"/>
    </source>
</evidence>
<dbReference type="OrthoDB" id="8481084at2"/>
<dbReference type="InterPro" id="IPR024467">
    <property type="entry name" value="Xre/MbcA/ParS-like_toxin-bd"/>
</dbReference>
<reference evidence="3" key="1">
    <citation type="submission" date="2006-06" db="EMBL/GenBank/DDBJ databases">
        <title>Complete sequence of chromosome of Chelativorans sp. BNC1.</title>
        <authorList>
            <consortium name="US DOE Joint Genome Institute"/>
            <person name="Copeland A."/>
            <person name="Lucas S."/>
            <person name="Lapidus A."/>
            <person name="Barry K."/>
            <person name="Detter J.C."/>
            <person name="Glavina del Rio T."/>
            <person name="Hammon N."/>
            <person name="Israni S."/>
            <person name="Dalin E."/>
            <person name="Tice H."/>
            <person name="Pitluck S."/>
            <person name="Chertkov O."/>
            <person name="Brettin T."/>
            <person name="Bruce D."/>
            <person name="Han C."/>
            <person name="Tapia R."/>
            <person name="Gilna P."/>
            <person name="Schmutz J."/>
            <person name="Larimer F."/>
            <person name="Land M."/>
            <person name="Hauser L."/>
            <person name="Kyrpides N."/>
            <person name="Mikhailova N."/>
            <person name="Richardson P."/>
        </authorList>
    </citation>
    <scope>NUCLEOTIDE SEQUENCE</scope>
    <source>
        <strain evidence="3">BNC1</strain>
    </source>
</reference>
<dbReference type="KEGG" id="mes:Meso_0639"/>